<keyword evidence="2" id="KW-1185">Reference proteome</keyword>
<evidence type="ECO:0000313" key="2">
    <source>
        <dbReference type="Proteomes" id="UP001430953"/>
    </source>
</evidence>
<name>A0AAW2EPI6_9HYME</name>
<dbReference type="AlphaFoldDB" id="A0AAW2EPI6"/>
<organism evidence="1 2">
    <name type="scientific">Cardiocondyla obscurior</name>
    <dbReference type="NCBI Taxonomy" id="286306"/>
    <lineage>
        <taxon>Eukaryota</taxon>
        <taxon>Metazoa</taxon>
        <taxon>Ecdysozoa</taxon>
        <taxon>Arthropoda</taxon>
        <taxon>Hexapoda</taxon>
        <taxon>Insecta</taxon>
        <taxon>Pterygota</taxon>
        <taxon>Neoptera</taxon>
        <taxon>Endopterygota</taxon>
        <taxon>Hymenoptera</taxon>
        <taxon>Apocrita</taxon>
        <taxon>Aculeata</taxon>
        <taxon>Formicoidea</taxon>
        <taxon>Formicidae</taxon>
        <taxon>Myrmicinae</taxon>
        <taxon>Cardiocondyla</taxon>
    </lineage>
</organism>
<dbReference type="EMBL" id="JADYXP020000020">
    <property type="protein sequence ID" value="KAL0104329.1"/>
    <property type="molecule type" value="Genomic_DNA"/>
</dbReference>
<gene>
    <name evidence="1" type="ORF">PUN28_017215</name>
</gene>
<accession>A0AAW2EPI6</accession>
<evidence type="ECO:0000313" key="1">
    <source>
        <dbReference type="EMBL" id="KAL0104329.1"/>
    </source>
</evidence>
<sequence length="121" mass="14007">MKPISLSFVLSHIFMRLRILREEITRVASKRRSSRSRRNTSLFPSRGRIGVAARIRQIDASLEAIPRNCAPRTVVGEECVLPRWQNTSLSFRGSNSSFINLSLLGAEQKIFFVFYFFYLKH</sequence>
<protein>
    <submittedName>
        <fullName evidence="1">Uncharacterized protein</fullName>
    </submittedName>
</protein>
<proteinExistence type="predicted"/>
<dbReference type="Proteomes" id="UP001430953">
    <property type="component" value="Unassembled WGS sequence"/>
</dbReference>
<comment type="caution">
    <text evidence="1">The sequence shown here is derived from an EMBL/GenBank/DDBJ whole genome shotgun (WGS) entry which is preliminary data.</text>
</comment>
<reference evidence="1 2" key="1">
    <citation type="submission" date="2023-03" db="EMBL/GenBank/DDBJ databases">
        <title>High recombination rates correlate with genetic variation in Cardiocondyla obscurior ants.</title>
        <authorList>
            <person name="Errbii M."/>
        </authorList>
    </citation>
    <scope>NUCLEOTIDE SEQUENCE [LARGE SCALE GENOMIC DNA]</scope>
    <source>
        <strain evidence="1">Alpha-2009</strain>
        <tissue evidence="1">Whole body</tissue>
    </source>
</reference>